<dbReference type="SUPFAM" id="SSF52402">
    <property type="entry name" value="Adenine nucleotide alpha hydrolases-like"/>
    <property type="match status" value="1"/>
</dbReference>
<evidence type="ECO:0000256" key="4">
    <source>
        <dbReference type="SAM" id="Coils"/>
    </source>
</evidence>
<evidence type="ECO:0000259" key="5">
    <source>
        <dbReference type="Pfam" id="PF00582"/>
    </source>
</evidence>
<dbReference type="PANTHER" id="PTHR45647:SF132">
    <property type="entry name" value="KINASE WITH ADENINE NUCLEOTIDE ALPHA HYDROLASES-LIKE DOMAIN-CONTAINING PROTEIN"/>
    <property type="match status" value="1"/>
</dbReference>
<dbReference type="Proteomes" id="UP000823388">
    <property type="component" value="Chromosome 3N"/>
</dbReference>
<evidence type="ECO:0000256" key="3">
    <source>
        <dbReference type="ARBA" id="ARBA00022786"/>
    </source>
</evidence>
<dbReference type="InterPro" id="IPR006016">
    <property type="entry name" value="UspA"/>
</dbReference>
<name>A0A8T0UJ21_PANVG</name>
<dbReference type="Gene3D" id="3.40.50.12370">
    <property type="match status" value="1"/>
</dbReference>
<dbReference type="AlphaFoldDB" id="A0A8T0UJ21"/>
<accession>A0A8T0UJ21</accession>
<comment type="catalytic activity">
    <reaction evidence="1">
        <text>S-ubiquitinyl-[E2 ubiquitin-conjugating enzyme]-L-cysteine + [acceptor protein]-L-lysine = [E2 ubiquitin-conjugating enzyme]-L-cysteine + N(6)-ubiquitinyl-[acceptor protein]-L-lysine.</text>
        <dbReference type="EC" id="2.3.2.27"/>
    </reaction>
</comment>
<sequence length="268" mass="29460">MGRSYQQDGLVAVCIDRDKNSPKALRWAIDSLVHKGQTIILVHVNTKGTSGGVEDGAGFKQPTTDRHVKDLFLPFCCLCARKDIRCTSVVVDGRDVAKAIIEFSANAAMDKLVVGATSGLIWYKASAGVAATVSKGARDFCDVYIIDDKGKVSSTRNAIRAAPQVSPLRSQIKELSGVAQGCKTQELCSFEELQDPRAMLCDRIQRLAAQMQQSEHTCQQLLDQVEEVARKHKEELQKIWDLKSKADKENAQLRQALSQAQVQMSQAL</sequence>
<keyword evidence="3" id="KW-0833">Ubl conjugation pathway</keyword>
<dbReference type="PANTHER" id="PTHR45647">
    <property type="entry name" value="OS02G0152300 PROTEIN"/>
    <property type="match status" value="1"/>
</dbReference>
<evidence type="ECO:0000313" key="7">
    <source>
        <dbReference type="Proteomes" id="UP000823388"/>
    </source>
</evidence>
<dbReference type="Pfam" id="PF00582">
    <property type="entry name" value="Usp"/>
    <property type="match status" value="1"/>
</dbReference>
<protein>
    <recommendedName>
        <fullName evidence="2">RING-type E3 ubiquitin transferase</fullName>
        <ecNumber evidence="2">2.3.2.27</ecNumber>
    </recommendedName>
</protein>
<dbReference type="OrthoDB" id="786795at2759"/>
<comment type="caution">
    <text evidence="6">The sequence shown here is derived from an EMBL/GenBank/DDBJ whole genome shotgun (WGS) entry which is preliminary data.</text>
</comment>
<organism evidence="6 7">
    <name type="scientific">Panicum virgatum</name>
    <name type="common">Blackwell switchgrass</name>
    <dbReference type="NCBI Taxonomy" id="38727"/>
    <lineage>
        <taxon>Eukaryota</taxon>
        <taxon>Viridiplantae</taxon>
        <taxon>Streptophyta</taxon>
        <taxon>Embryophyta</taxon>
        <taxon>Tracheophyta</taxon>
        <taxon>Spermatophyta</taxon>
        <taxon>Magnoliopsida</taxon>
        <taxon>Liliopsida</taxon>
        <taxon>Poales</taxon>
        <taxon>Poaceae</taxon>
        <taxon>PACMAD clade</taxon>
        <taxon>Panicoideae</taxon>
        <taxon>Panicodae</taxon>
        <taxon>Paniceae</taxon>
        <taxon>Panicinae</taxon>
        <taxon>Panicum</taxon>
        <taxon>Panicum sect. Hiantes</taxon>
    </lineage>
</organism>
<evidence type="ECO:0000256" key="1">
    <source>
        <dbReference type="ARBA" id="ARBA00000900"/>
    </source>
</evidence>
<reference evidence="6" key="1">
    <citation type="submission" date="2020-05" db="EMBL/GenBank/DDBJ databases">
        <title>WGS assembly of Panicum virgatum.</title>
        <authorList>
            <person name="Lovell J.T."/>
            <person name="Jenkins J."/>
            <person name="Shu S."/>
            <person name="Juenger T.E."/>
            <person name="Schmutz J."/>
        </authorList>
    </citation>
    <scope>NUCLEOTIDE SEQUENCE</scope>
    <source>
        <strain evidence="6">AP13</strain>
    </source>
</reference>
<gene>
    <name evidence="6" type="ORF">PVAP13_3NG193800</name>
</gene>
<feature type="coiled-coil region" evidence="4">
    <location>
        <begin position="204"/>
        <end position="263"/>
    </location>
</feature>
<dbReference type="EC" id="2.3.2.27" evidence="2"/>
<proteinExistence type="predicted"/>
<evidence type="ECO:0000313" key="6">
    <source>
        <dbReference type="EMBL" id="KAG2620834.1"/>
    </source>
</evidence>
<dbReference type="GO" id="GO:0061630">
    <property type="term" value="F:ubiquitin protein ligase activity"/>
    <property type="evidence" value="ECO:0007669"/>
    <property type="project" value="UniProtKB-EC"/>
</dbReference>
<feature type="domain" description="UspA" evidence="5">
    <location>
        <begin position="11"/>
        <end position="118"/>
    </location>
</feature>
<keyword evidence="4" id="KW-0175">Coiled coil</keyword>
<dbReference type="InterPro" id="IPR051348">
    <property type="entry name" value="U-box_ubiquitin_ligases"/>
</dbReference>
<evidence type="ECO:0000256" key="2">
    <source>
        <dbReference type="ARBA" id="ARBA00012483"/>
    </source>
</evidence>
<dbReference type="EMBL" id="CM029042">
    <property type="protein sequence ID" value="KAG2620834.1"/>
    <property type="molecule type" value="Genomic_DNA"/>
</dbReference>
<keyword evidence="7" id="KW-1185">Reference proteome</keyword>